<proteinExistence type="inferred from homology"/>
<evidence type="ECO:0000256" key="2">
    <source>
        <dbReference type="ARBA" id="ARBA00022448"/>
    </source>
</evidence>
<evidence type="ECO:0000259" key="22">
    <source>
        <dbReference type="Pfam" id="PF07732"/>
    </source>
</evidence>
<dbReference type="EMBL" id="PDLN01000010">
    <property type="protein sequence ID" value="RDW74183.1"/>
    <property type="molecule type" value="Genomic_DNA"/>
</dbReference>
<feature type="signal peptide" evidence="19">
    <location>
        <begin position="1"/>
        <end position="27"/>
    </location>
</feature>
<feature type="domain" description="Plastocyanin-like" evidence="20">
    <location>
        <begin position="159"/>
        <end position="305"/>
    </location>
</feature>
<keyword evidence="11" id="KW-0408">Iron</keyword>
<evidence type="ECO:0000256" key="12">
    <source>
        <dbReference type="ARBA" id="ARBA00023008"/>
    </source>
</evidence>
<dbReference type="FunFam" id="2.60.40.420:FF:000024">
    <property type="entry name" value="FET5p Multicopper oxidase"/>
    <property type="match status" value="1"/>
</dbReference>
<dbReference type="PROSITE" id="PS00080">
    <property type="entry name" value="MULTICOPPER_OXIDASE2"/>
    <property type="match status" value="1"/>
</dbReference>
<evidence type="ECO:0000256" key="6">
    <source>
        <dbReference type="ARBA" id="ARBA00022723"/>
    </source>
</evidence>
<dbReference type="InterPro" id="IPR011707">
    <property type="entry name" value="Cu-oxidase-like_N"/>
</dbReference>
<keyword evidence="7 19" id="KW-0732">Signal</keyword>
<keyword evidence="3" id="KW-1003">Cell membrane</keyword>
<evidence type="ECO:0000256" key="8">
    <source>
        <dbReference type="ARBA" id="ARBA00022737"/>
    </source>
</evidence>
<keyword evidence="12" id="KW-0186">Copper</keyword>
<evidence type="ECO:0000256" key="19">
    <source>
        <dbReference type="SAM" id="SignalP"/>
    </source>
</evidence>
<keyword evidence="9 18" id="KW-1133">Transmembrane helix</keyword>
<dbReference type="OrthoDB" id="2121828at2759"/>
<dbReference type="Pfam" id="PF07732">
    <property type="entry name" value="Cu-oxidase_3"/>
    <property type="match status" value="1"/>
</dbReference>
<keyword evidence="5 18" id="KW-0812">Transmembrane</keyword>
<dbReference type="Proteomes" id="UP000256328">
    <property type="component" value="Unassembled WGS sequence"/>
</dbReference>
<dbReference type="InterPro" id="IPR011706">
    <property type="entry name" value="Cu-oxidase_C"/>
</dbReference>
<dbReference type="FunFam" id="2.60.40.420:FF:000025">
    <property type="entry name" value="FET5p Multicopper oxidase"/>
    <property type="match status" value="1"/>
</dbReference>
<comment type="similarity">
    <text evidence="1">Belongs to the multicopper oxidase family.</text>
</comment>
<dbReference type="InterPro" id="IPR033138">
    <property type="entry name" value="Cu_oxidase_CS"/>
</dbReference>
<evidence type="ECO:0000256" key="3">
    <source>
        <dbReference type="ARBA" id="ARBA00022475"/>
    </source>
</evidence>
<keyword evidence="10" id="KW-0560">Oxidoreductase</keyword>
<evidence type="ECO:0000256" key="7">
    <source>
        <dbReference type="ARBA" id="ARBA00022729"/>
    </source>
</evidence>
<dbReference type="InterPro" id="IPR044130">
    <property type="entry name" value="CuRO_2_Fet3-like"/>
</dbReference>
<keyword evidence="6" id="KW-0479">Metal-binding</keyword>
<dbReference type="InterPro" id="IPR045087">
    <property type="entry name" value="Cu-oxidase_fam"/>
</dbReference>
<dbReference type="CDD" id="cd13877">
    <property type="entry name" value="CuRO_2_Fet3p_like"/>
    <property type="match status" value="1"/>
</dbReference>
<comment type="subcellular location">
    <subcellularLocation>
        <location evidence="16">Cell membrane</location>
        <topology evidence="16">Single-pass type I membrane protein</topology>
        <orientation evidence="16">Extracellular side</orientation>
    </subcellularLocation>
</comment>
<dbReference type="Pfam" id="PF00394">
    <property type="entry name" value="Cu-oxidase"/>
    <property type="match status" value="1"/>
</dbReference>
<dbReference type="PROSITE" id="PS00079">
    <property type="entry name" value="MULTICOPPER_OXIDASE1"/>
    <property type="match status" value="2"/>
</dbReference>
<dbReference type="GO" id="GO:0005507">
    <property type="term" value="F:copper ion binding"/>
    <property type="evidence" value="ECO:0007669"/>
    <property type="project" value="InterPro"/>
</dbReference>
<keyword evidence="14 18" id="KW-0472">Membrane</keyword>
<dbReference type="CDD" id="cd13851">
    <property type="entry name" value="CuRO_1_Fet3p"/>
    <property type="match status" value="1"/>
</dbReference>
<protein>
    <recommendedName>
        <fullName evidence="25">Iron transport multicopper oxidase FET3</fullName>
    </recommendedName>
</protein>
<dbReference type="GO" id="GO:0033573">
    <property type="term" value="C:high-affinity iron permease complex"/>
    <property type="evidence" value="ECO:0007669"/>
    <property type="project" value="TreeGrafter"/>
</dbReference>
<evidence type="ECO:0000256" key="5">
    <source>
        <dbReference type="ARBA" id="ARBA00022692"/>
    </source>
</evidence>
<evidence type="ECO:0000259" key="21">
    <source>
        <dbReference type="Pfam" id="PF07731"/>
    </source>
</evidence>
<keyword evidence="24" id="KW-1185">Reference proteome</keyword>
<dbReference type="Gene3D" id="2.60.40.420">
    <property type="entry name" value="Cupredoxins - blue copper proteins"/>
    <property type="match status" value="3"/>
</dbReference>
<evidence type="ECO:0000256" key="16">
    <source>
        <dbReference type="ARBA" id="ARBA00037814"/>
    </source>
</evidence>
<comment type="caution">
    <text evidence="23">The sequence shown here is derived from an EMBL/GenBank/DDBJ whole genome shotgun (WGS) entry which is preliminary data.</text>
</comment>
<evidence type="ECO:0008006" key="25">
    <source>
        <dbReference type="Google" id="ProtNLM"/>
    </source>
</evidence>
<feature type="transmembrane region" description="Helical" evidence="18">
    <location>
        <begin position="557"/>
        <end position="579"/>
    </location>
</feature>
<dbReference type="FunFam" id="2.60.40.420:FF:000022">
    <property type="entry name" value="FET5p Multicopper oxidase"/>
    <property type="match status" value="1"/>
</dbReference>
<keyword evidence="2" id="KW-0813">Transport</keyword>
<dbReference type="AlphaFoldDB" id="A0A3D8RJF5"/>
<evidence type="ECO:0000313" key="23">
    <source>
        <dbReference type="EMBL" id="RDW74183.1"/>
    </source>
</evidence>
<evidence type="ECO:0000256" key="9">
    <source>
        <dbReference type="ARBA" id="ARBA00022989"/>
    </source>
</evidence>
<dbReference type="Pfam" id="PF07731">
    <property type="entry name" value="Cu-oxidase_2"/>
    <property type="match status" value="1"/>
</dbReference>
<reference evidence="23 24" key="1">
    <citation type="journal article" date="2018" name="IMA Fungus">
        <title>IMA Genome-F 9: Draft genome sequence of Annulohypoxylon stygium, Aspergillus mulundensis, Berkeleyomyces basicola (syn. Thielaviopsis basicola), Ceratocystis smalleyi, two Cercospora beticola strains, Coleophoma cylindrospora, Fusarium fracticaudum, Phialophora cf. hyalina, and Morchella septimelata.</title>
        <authorList>
            <person name="Wingfield B.D."/>
            <person name="Bills G.F."/>
            <person name="Dong Y."/>
            <person name="Huang W."/>
            <person name="Nel W.J."/>
            <person name="Swalarsk-Parry B.S."/>
            <person name="Vaghefi N."/>
            <person name="Wilken P.M."/>
            <person name="An Z."/>
            <person name="de Beer Z.W."/>
            <person name="De Vos L."/>
            <person name="Chen L."/>
            <person name="Duong T.A."/>
            <person name="Gao Y."/>
            <person name="Hammerbacher A."/>
            <person name="Kikkert J.R."/>
            <person name="Li Y."/>
            <person name="Li H."/>
            <person name="Li K."/>
            <person name="Li Q."/>
            <person name="Liu X."/>
            <person name="Ma X."/>
            <person name="Naidoo K."/>
            <person name="Pethybridge S.J."/>
            <person name="Sun J."/>
            <person name="Steenkamp E.T."/>
            <person name="van der Nest M.A."/>
            <person name="van Wyk S."/>
            <person name="Wingfield M.J."/>
            <person name="Xiong C."/>
            <person name="Yue Q."/>
            <person name="Zhang X."/>
        </authorList>
    </citation>
    <scope>NUCLEOTIDE SEQUENCE [LARGE SCALE GENOMIC DNA]</scope>
    <source>
        <strain evidence="23 24">BP5796</strain>
    </source>
</reference>
<sequence length="632" mass="70276">MLPKCVSICSRFFTCGIFVAALAVAETRVYDFEIGWASRNPDGRHERRVIAINDQWPIPTIEATVGDRIVVNAHNHLGDRATSLHFHGLFQNGTNHMDGSIGVTQCPIPPGASMTYDFVVDQPGTYWYHSHETAQYPDGLRGPMIVHDPNHPYAESYDEELVLTLSDWYHEEMSQIVKDFLTVTNPTGAEPVPQSALQNDTHDLQVPITPGKKYFLRIINLSAFASHYFWIEGHEFEIIELDGVYHEPTKAEMVYLTAAQRVGVIFTAKNETSRNYAMVAAMDQEMFDVIPDDLIPNAVSYLVYDASKPLPVPEPVDEFEPIDDFNLIPTDREEIFKSPARTITLNVSMENLGDGANYAFFNNITYKTPVVPTLFTALSANGDDAMDPLIYGDYTNSFVLDQGEVIELVLNNKDDGKHPFHMHGHNFQVIVRSEENAGAWDPAEASEFPEIPMKRDTVMLQPQGNLVLRFRSDNPGIWQFHCHVEWHMKQGLLVTLVEAPLALQKTLNIPADHLAVCQAAKMPTEGNAAGNTVDWLDLTGQPSPPKPLPDGFTPRGIVALIFSIISGLIGTVVIFWYAYGDIPDQSEEEQALGSGSDRSGYEGLSSSNGHSFEEDNGPNGSRVPDETARLLD</sequence>
<feature type="domain" description="Plastocyanin-like" evidence="22">
    <location>
        <begin position="34"/>
        <end position="150"/>
    </location>
</feature>
<dbReference type="GO" id="GO:0033215">
    <property type="term" value="P:reductive iron assimilation"/>
    <property type="evidence" value="ECO:0007669"/>
    <property type="project" value="TreeGrafter"/>
</dbReference>
<evidence type="ECO:0000259" key="20">
    <source>
        <dbReference type="Pfam" id="PF00394"/>
    </source>
</evidence>
<organism evidence="23 24">
    <name type="scientific">Coleophoma crateriformis</name>
    <dbReference type="NCBI Taxonomy" id="565419"/>
    <lineage>
        <taxon>Eukaryota</taxon>
        <taxon>Fungi</taxon>
        <taxon>Dikarya</taxon>
        <taxon>Ascomycota</taxon>
        <taxon>Pezizomycotina</taxon>
        <taxon>Leotiomycetes</taxon>
        <taxon>Helotiales</taxon>
        <taxon>Dermateaceae</taxon>
        <taxon>Coleophoma</taxon>
    </lineage>
</organism>
<dbReference type="GO" id="GO:0010106">
    <property type="term" value="P:cellular response to iron ion starvation"/>
    <property type="evidence" value="ECO:0007669"/>
    <property type="project" value="TreeGrafter"/>
</dbReference>
<keyword evidence="15" id="KW-0325">Glycoprotein</keyword>
<feature type="region of interest" description="Disordered" evidence="17">
    <location>
        <begin position="588"/>
        <end position="632"/>
    </location>
</feature>
<dbReference type="PANTHER" id="PTHR11709:SF361">
    <property type="entry name" value="IRON TRANSPORT MULTICOPPER OXIDASE FET3"/>
    <property type="match status" value="1"/>
</dbReference>
<dbReference type="PANTHER" id="PTHR11709">
    <property type="entry name" value="MULTI-COPPER OXIDASE"/>
    <property type="match status" value="1"/>
</dbReference>
<evidence type="ECO:0000256" key="14">
    <source>
        <dbReference type="ARBA" id="ARBA00023136"/>
    </source>
</evidence>
<evidence type="ECO:0000313" key="24">
    <source>
        <dbReference type="Proteomes" id="UP000256328"/>
    </source>
</evidence>
<evidence type="ECO:0000256" key="10">
    <source>
        <dbReference type="ARBA" id="ARBA00023002"/>
    </source>
</evidence>
<evidence type="ECO:0000256" key="15">
    <source>
        <dbReference type="ARBA" id="ARBA00023180"/>
    </source>
</evidence>
<evidence type="ECO:0000256" key="17">
    <source>
        <dbReference type="SAM" id="MobiDB-lite"/>
    </source>
</evidence>
<dbReference type="InterPro" id="IPR002355">
    <property type="entry name" value="Cu_oxidase_Cu_BS"/>
</dbReference>
<keyword evidence="13" id="KW-0406">Ion transport</keyword>
<feature type="compositionally biased region" description="Basic and acidic residues" evidence="17">
    <location>
        <begin position="623"/>
        <end position="632"/>
    </location>
</feature>
<gene>
    <name evidence="23" type="ORF">BP5796_07625</name>
</gene>
<feature type="domain" description="Plastocyanin-like" evidence="21">
    <location>
        <begin position="368"/>
        <end position="500"/>
    </location>
</feature>
<keyword evidence="8" id="KW-0677">Repeat</keyword>
<dbReference type="CDD" id="cd13899">
    <property type="entry name" value="CuRO_3_Fet3p"/>
    <property type="match status" value="1"/>
</dbReference>
<evidence type="ECO:0000256" key="1">
    <source>
        <dbReference type="ARBA" id="ARBA00010609"/>
    </source>
</evidence>
<evidence type="ECO:0000256" key="11">
    <source>
        <dbReference type="ARBA" id="ARBA00023004"/>
    </source>
</evidence>
<feature type="chain" id="PRO_5017541753" description="Iron transport multicopper oxidase FET3" evidence="19">
    <location>
        <begin position="28"/>
        <end position="632"/>
    </location>
</feature>
<accession>A0A3D8RJF5</accession>
<evidence type="ECO:0000256" key="4">
    <source>
        <dbReference type="ARBA" id="ARBA00022496"/>
    </source>
</evidence>
<name>A0A3D8RJF5_9HELO</name>
<evidence type="ECO:0000256" key="13">
    <source>
        <dbReference type="ARBA" id="ARBA00023065"/>
    </source>
</evidence>
<keyword evidence="4" id="KW-0410">Iron transport</keyword>
<dbReference type="InterPro" id="IPR001117">
    <property type="entry name" value="Cu-oxidase_2nd"/>
</dbReference>
<dbReference type="InterPro" id="IPR008972">
    <property type="entry name" value="Cupredoxin"/>
</dbReference>
<dbReference type="GO" id="GO:0004322">
    <property type="term" value="F:ferroxidase activity"/>
    <property type="evidence" value="ECO:0007669"/>
    <property type="project" value="TreeGrafter"/>
</dbReference>
<dbReference type="SUPFAM" id="SSF49503">
    <property type="entry name" value="Cupredoxins"/>
    <property type="match status" value="3"/>
</dbReference>
<evidence type="ECO:0000256" key="18">
    <source>
        <dbReference type="SAM" id="Phobius"/>
    </source>
</evidence>